<dbReference type="InterPro" id="IPR000639">
    <property type="entry name" value="Epox_hydrolase-like"/>
</dbReference>
<dbReference type="PANTHER" id="PTHR43194">
    <property type="entry name" value="HYDROLASE ALPHA/BETA FOLD FAMILY"/>
    <property type="match status" value="1"/>
</dbReference>
<dbReference type="Pfam" id="PF00561">
    <property type="entry name" value="Abhydrolase_1"/>
    <property type="match status" value="1"/>
</dbReference>
<proteinExistence type="predicted"/>
<evidence type="ECO:0000313" key="2">
    <source>
        <dbReference type="EMBL" id="QNE36704.1"/>
    </source>
</evidence>
<dbReference type="InterPro" id="IPR029058">
    <property type="entry name" value="AB_hydrolase_fold"/>
</dbReference>
<keyword evidence="2" id="KW-0378">Hydrolase</keyword>
<dbReference type="PRINTS" id="PR00412">
    <property type="entry name" value="EPOXHYDRLASE"/>
</dbReference>
<accession>A0A7G6YDY9</accession>
<evidence type="ECO:0000313" key="3">
    <source>
        <dbReference type="Proteomes" id="UP000515511"/>
    </source>
</evidence>
<feature type="domain" description="AB hydrolase-1" evidence="1">
    <location>
        <begin position="24"/>
        <end position="153"/>
    </location>
</feature>
<protein>
    <submittedName>
        <fullName evidence="2">Alpha/beta hydrolase</fullName>
    </submittedName>
</protein>
<dbReference type="EMBL" id="CP043641">
    <property type="protein sequence ID" value="QNE36704.1"/>
    <property type="molecule type" value="Genomic_DNA"/>
</dbReference>
<dbReference type="RefSeq" id="WP_185276144.1">
    <property type="nucleotide sequence ID" value="NZ_CP043641.1"/>
</dbReference>
<dbReference type="InterPro" id="IPR000073">
    <property type="entry name" value="AB_hydrolase_1"/>
</dbReference>
<dbReference type="PANTHER" id="PTHR43194:SF2">
    <property type="entry name" value="PEROXISOMAL MEMBRANE PROTEIN LPX1"/>
    <property type="match status" value="1"/>
</dbReference>
<dbReference type="AlphaFoldDB" id="A0A7G6YDY9"/>
<reference evidence="3" key="1">
    <citation type="submission" date="2019-09" db="EMBL/GenBank/DDBJ databases">
        <title>Antimicrobial potential of Antarctic Bacteria.</title>
        <authorList>
            <person name="Benaud N."/>
            <person name="Edwards R.J."/>
            <person name="Ferrari B.C."/>
        </authorList>
    </citation>
    <scope>NUCLEOTIDE SEQUENCE [LARGE SCALE GENOMIC DNA]</scope>
    <source>
        <strain evidence="3">INR9</strain>
    </source>
</reference>
<dbReference type="SUPFAM" id="SSF53474">
    <property type="entry name" value="alpha/beta-Hydrolases"/>
    <property type="match status" value="1"/>
</dbReference>
<dbReference type="Gene3D" id="3.40.50.1820">
    <property type="entry name" value="alpha/beta hydrolase"/>
    <property type="match status" value="1"/>
</dbReference>
<evidence type="ECO:0000259" key="1">
    <source>
        <dbReference type="Pfam" id="PF00561"/>
    </source>
</evidence>
<gene>
    <name evidence="2" type="ORF">F1C12_17350</name>
</gene>
<dbReference type="Proteomes" id="UP000515511">
    <property type="component" value="Chromosome"/>
</dbReference>
<organism evidence="2 3">
    <name type="scientific">Leifsonia shinshuensis</name>
    <dbReference type="NCBI Taxonomy" id="150026"/>
    <lineage>
        <taxon>Bacteria</taxon>
        <taxon>Bacillati</taxon>
        <taxon>Actinomycetota</taxon>
        <taxon>Actinomycetes</taxon>
        <taxon>Micrococcales</taxon>
        <taxon>Microbacteriaceae</taxon>
        <taxon>Leifsonia</taxon>
    </lineage>
</organism>
<dbReference type="GO" id="GO:0016787">
    <property type="term" value="F:hydrolase activity"/>
    <property type="evidence" value="ECO:0007669"/>
    <property type="project" value="UniProtKB-KW"/>
</dbReference>
<dbReference type="KEGG" id="lse:F1C12_17350"/>
<dbReference type="InterPro" id="IPR050228">
    <property type="entry name" value="Carboxylesterase_BioH"/>
</dbReference>
<sequence length="269" mass="28827">MPSLTADDGVRLDYTEYGDPAGRPVVLIAGFKAPATTWRYQVPAFADAGYRVLAVDLRGHGTSEHPDDGVDMGRRGRDVAVVLDALDLRDAVLVGGSMGANTIWSYLSQSDAGRRRVAAAVSIDQTPKMLNDDGWPFGFYGYDAANRDTFFATGIPETGHGTPMAKRGMRLVRLMTAMKGMNREFTPGELALLHDHAVADWRPAIAAAGVPLLFVAGAESEYWPSGHAAASAALAVDGTAVVLDDDGHAANMEQPKAFNRAVLEWLARR</sequence>
<name>A0A7G6YDY9_9MICO</name>